<name>A0AAD4SPR3_9MAGN</name>
<dbReference type="EMBL" id="JAJJMB010009125">
    <property type="protein sequence ID" value="KAI3915909.1"/>
    <property type="molecule type" value="Genomic_DNA"/>
</dbReference>
<organism evidence="1 2">
    <name type="scientific">Papaver atlanticum</name>
    <dbReference type="NCBI Taxonomy" id="357466"/>
    <lineage>
        <taxon>Eukaryota</taxon>
        <taxon>Viridiplantae</taxon>
        <taxon>Streptophyta</taxon>
        <taxon>Embryophyta</taxon>
        <taxon>Tracheophyta</taxon>
        <taxon>Spermatophyta</taxon>
        <taxon>Magnoliopsida</taxon>
        <taxon>Ranunculales</taxon>
        <taxon>Papaveraceae</taxon>
        <taxon>Papaveroideae</taxon>
        <taxon>Papaver</taxon>
    </lineage>
</organism>
<dbReference type="AlphaFoldDB" id="A0AAD4SPR3"/>
<dbReference type="Proteomes" id="UP001202328">
    <property type="component" value="Unassembled WGS sequence"/>
</dbReference>
<sequence>MLRKICADGCLGQASNTIRGRGDTLFKLRYMAESIILVANHFKSTTTYNWFTSEVIVDNGNTEMVLDNFCQYVSSKSEGQHSAFYTDGRSTEDSLLQTRGKWKRLFSTKVFVDLINDDVKNYNLELQKNSGDQRATELRLF</sequence>
<evidence type="ECO:0000313" key="1">
    <source>
        <dbReference type="EMBL" id="KAI3915909.1"/>
    </source>
</evidence>
<comment type="caution">
    <text evidence="1">The sequence shown here is derived from an EMBL/GenBank/DDBJ whole genome shotgun (WGS) entry which is preliminary data.</text>
</comment>
<evidence type="ECO:0000313" key="2">
    <source>
        <dbReference type="Proteomes" id="UP001202328"/>
    </source>
</evidence>
<keyword evidence="2" id="KW-1185">Reference proteome</keyword>
<proteinExistence type="predicted"/>
<accession>A0AAD4SPR3</accession>
<protein>
    <submittedName>
        <fullName evidence="1">Uncharacterized protein</fullName>
    </submittedName>
</protein>
<gene>
    <name evidence="1" type="ORF">MKW98_004350</name>
</gene>
<reference evidence="1" key="1">
    <citation type="submission" date="2022-04" db="EMBL/GenBank/DDBJ databases">
        <title>A functionally conserved STORR gene fusion in Papaver species that diverged 16.8 million years ago.</title>
        <authorList>
            <person name="Catania T."/>
        </authorList>
    </citation>
    <scope>NUCLEOTIDE SEQUENCE</scope>
    <source>
        <strain evidence="1">S-188037</strain>
    </source>
</reference>